<gene>
    <name evidence="1" type="ORF">PanWU01x14_158210</name>
</gene>
<evidence type="ECO:0000313" key="2">
    <source>
        <dbReference type="Proteomes" id="UP000237105"/>
    </source>
</evidence>
<proteinExistence type="predicted"/>
<evidence type="ECO:0000313" key="1">
    <source>
        <dbReference type="EMBL" id="PON59609.1"/>
    </source>
</evidence>
<reference evidence="2" key="1">
    <citation type="submission" date="2016-06" db="EMBL/GenBank/DDBJ databases">
        <title>Parallel loss of symbiosis genes in relatives of nitrogen-fixing non-legume Parasponia.</title>
        <authorList>
            <person name="Van Velzen R."/>
            <person name="Holmer R."/>
            <person name="Bu F."/>
            <person name="Rutten L."/>
            <person name="Van Zeijl A."/>
            <person name="Liu W."/>
            <person name="Santuari L."/>
            <person name="Cao Q."/>
            <person name="Sharma T."/>
            <person name="Shen D."/>
            <person name="Roswanjaya Y."/>
            <person name="Wardhani T."/>
            <person name="Kalhor M.S."/>
            <person name="Jansen J."/>
            <person name="Van den Hoogen J."/>
            <person name="Gungor B."/>
            <person name="Hartog M."/>
            <person name="Hontelez J."/>
            <person name="Verver J."/>
            <person name="Yang W.-C."/>
            <person name="Schijlen E."/>
            <person name="Repin R."/>
            <person name="Schilthuizen M."/>
            <person name="Schranz E."/>
            <person name="Heidstra R."/>
            <person name="Miyata K."/>
            <person name="Fedorova E."/>
            <person name="Kohlen W."/>
            <person name="Bisseling T."/>
            <person name="Smit S."/>
            <person name="Geurts R."/>
        </authorList>
    </citation>
    <scope>NUCLEOTIDE SEQUENCE [LARGE SCALE GENOMIC DNA]</scope>
    <source>
        <strain evidence="2">cv. WU1-14</strain>
    </source>
</reference>
<dbReference type="EMBL" id="JXTB01000138">
    <property type="protein sequence ID" value="PON59609.1"/>
    <property type="molecule type" value="Genomic_DNA"/>
</dbReference>
<protein>
    <submittedName>
        <fullName evidence="1">Uncharacterized protein</fullName>
    </submittedName>
</protein>
<comment type="caution">
    <text evidence="1">The sequence shown here is derived from an EMBL/GenBank/DDBJ whole genome shotgun (WGS) entry which is preliminary data.</text>
</comment>
<sequence length="106" mass="12554">MVETVTSRSLWKAIGKPYPDFMKNFSDTHDVTELTLPTSKIFWKTPAPSKVKFSLKLWSKMLKEFGRSYWALWLEQNRRIFGGDEDYIESVSDKWDLTNDHHLLQI</sequence>
<keyword evidence="2" id="KW-1185">Reference proteome</keyword>
<organism evidence="1 2">
    <name type="scientific">Parasponia andersonii</name>
    <name type="common">Sponia andersonii</name>
    <dbReference type="NCBI Taxonomy" id="3476"/>
    <lineage>
        <taxon>Eukaryota</taxon>
        <taxon>Viridiplantae</taxon>
        <taxon>Streptophyta</taxon>
        <taxon>Embryophyta</taxon>
        <taxon>Tracheophyta</taxon>
        <taxon>Spermatophyta</taxon>
        <taxon>Magnoliopsida</taxon>
        <taxon>eudicotyledons</taxon>
        <taxon>Gunneridae</taxon>
        <taxon>Pentapetalae</taxon>
        <taxon>rosids</taxon>
        <taxon>fabids</taxon>
        <taxon>Rosales</taxon>
        <taxon>Cannabaceae</taxon>
        <taxon>Parasponia</taxon>
    </lineage>
</organism>
<accession>A0A2P5CEX8</accession>
<name>A0A2P5CEX8_PARAD</name>
<dbReference type="Proteomes" id="UP000237105">
    <property type="component" value="Unassembled WGS sequence"/>
</dbReference>
<dbReference type="AlphaFoldDB" id="A0A2P5CEX8"/>